<dbReference type="InterPro" id="IPR051395">
    <property type="entry name" value="Cytochrome_c_Peroxidase/MauG"/>
</dbReference>
<dbReference type="Gene3D" id="1.10.760.10">
    <property type="entry name" value="Cytochrome c-like domain"/>
    <property type="match status" value="1"/>
</dbReference>
<keyword evidence="8" id="KW-1185">Reference proteome</keyword>
<feature type="compositionally biased region" description="Polar residues" evidence="5">
    <location>
        <begin position="413"/>
        <end position="423"/>
    </location>
</feature>
<evidence type="ECO:0000256" key="4">
    <source>
        <dbReference type="PROSITE-ProRule" id="PRU00433"/>
    </source>
</evidence>
<dbReference type="PANTHER" id="PTHR30600:SF4">
    <property type="entry name" value="CYTOCHROME C DOMAIN-CONTAINING PROTEIN"/>
    <property type="match status" value="1"/>
</dbReference>
<dbReference type="EMBL" id="JAMQBK010000004">
    <property type="protein sequence ID" value="MCM2369206.1"/>
    <property type="molecule type" value="Genomic_DNA"/>
</dbReference>
<evidence type="ECO:0000256" key="3">
    <source>
        <dbReference type="ARBA" id="ARBA00023004"/>
    </source>
</evidence>
<sequence length="566" mass="61956">MVARHQYGLAVLLILVLVLAPQAIGQDAIAGRELFEREWEFLDRAPEIREWDSTLPMPHHRDRGHGRRMERGARPEHDGNGRGLASVFPGDGRGFVPQEHGFAADGQEFPADGLGPLYNAVSCAACHPSGGASGVNHNVTRLTVDPRSPFFEQPTGRGGRGDPKNSVMDFFPGLVSGNLLSFKTVVHDRSTRPGYEVIRQRLSFGVPNGLSPEWFSPEERTVEAIAMQPVVAGRYGSLDYYLSQRNTTPLHGMGEIERISINRLHAVSLSQNRLSGGAISGRVAGKYGWRGQVSTLSDFVVGACATELGLNVSGIAQQAVDPADPRYISLASDISTTQIEDLTSYVSDLPAPSKQLLSLEERRRVRRGEQVFSSVGCAACHIADLLPAREIYSDLLLHDMGVELQDPSPAPAYQQTGTRTAVSASPYRNRYGRDEKSSFRTGRPPDRGRSGARDAGSFVLASAPQAIAMDAPAEPQFPRGDISDADLQGQFRYSWDALQREWKTPPLWGVADSAPYLHDGRAETLAEAIRWHGGEAETSKRRFLNLNEDQKQLLLAFLESLKSPLE</sequence>
<evidence type="ECO:0000256" key="2">
    <source>
        <dbReference type="ARBA" id="ARBA00022723"/>
    </source>
</evidence>
<dbReference type="SUPFAM" id="SSF46626">
    <property type="entry name" value="Cytochrome c"/>
    <property type="match status" value="1"/>
</dbReference>
<dbReference type="InterPro" id="IPR036909">
    <property type="entry name" value="Cyt_c-like_dom_sf"/>
</dbReference>
<evidence type="ECO:0000256" key="5">
    <source>
        <dbReference type="SAM" id="MobiDB-lite"/>
    </source>
</evidence>
<feature type="domain" description="Cytochrome c" evidence="6">
    <location>
        <begin position="363"/>
        <end position="562"/>
    </location>
</feature>
<feature type="compositionally biased region" description="Basic and acidic residues" evidence="5">
    <location>
        <begin position="67"/>
        <end position="80"/>
    </location>
</feature>
<dbReference type="RefSeq" id="WP_250926880.1">
    <property type="nucleotide sequence ID" value="NZ_JAMQBK010000004.1"/>
</dbReference>
<dbReference type="PROSITE" id="PS51007">
    <property type="entry name" value="CYTC"/>
    <property type="match status" value="1"/>
</dbReference>
<dbReference type="PANTHER" id="PTHR30600">
    <property type="entry name" value="CYTOCHROME C PEROXIDASE-RELATED"/>
    <property type="match status" value="1"/>
</dbReference>
<feature type="compositionally biased region" description="Basic and acidic residues" evidence="5">
    <location>
        <begin position="431"/>
        <end position="452"/>
    </location>
</feature>
<evidence type="ECO:0000313" key="7">
    <source>
        <dbReference type="EMBL" id="MCM2369206.1"/>
    </source>
</evidence>
<dbReference type="InterPro" id="IPR009056">
    <property type="entry name" value="Cyt_c-like_dom"/>
</dbReference>
<dbReference type="Proteomes" id="UP001202961">
    <property type="component" value="Unassembled WGS sequence"/>
</dbReference>
<reference evidence="7 8" key="1">
    <citation type="journal article" date="2022" name="Syst. Appl. Microbiol.">
        <title>Rhodopirellula aestuarii sp. nov., a novel member of the genus Rhodopirellula isolated from brackish sediments collected in the Tagus River estuary, Portugal.</title>
        <authorList>
            <person name="Vitorino I.R."/>
            <person name="Klimek D."/>
            <person name="Calusinska M."/>
            <person name="Lobo-da-Cunha A."/>
            <person name="Vasconcelos V."/>
            <person name="Lage O.M."/>
        </authorList>
    </citation>
    <scope>NUCLEOTIDE SEQUENCE [LARGE SCALE GENOMIC DNA]</scope>
    <source>
        <strain evidence="7 8">ICT_H3.1</strain>
    </source>
</reference>
<accession>A0ABT0TXK8</accession>
<dbReference type="InterPro" id="IPR010538">
    <property type="entry name" value="DHOR"/>
</dbReference>
<feature type="region of interest" description="Disordered" evidence="5">
    <location>
        <begin position="407"/>
        <end position="454"/>
    </location>
</feature>
<dbReference type="Pfam" id="PF06537">
    <property type="entry name" value="DHOR"/>
    <property type="match status" value="1"/>
</dbReference>
<comment type="caution">
    <text evidence="7">The sequence shown here is derived from an EMBL/GenBank/DDBJ whole genome shotgun (WGS) entry which is preliminary data.</text>
</comment>
<organism evidence="7 8">
    <name type="scientific">Aporhodopirellula aestuarii</name>
    <dbReference type="NCBI Taxonomy" id="2950107"/>
    <lineage>
        <taxon>Bacteria</taxon>
        <taxon>Pseudomonadati</taxon>
        <taxon>Planctomycetota</taxon>
        <taxon>Planctomycetia</taxon>
        <taxon>Pirellulales</taxon>
        <taxon>Pirellulaceae</taxon>
        <taxon>Aporhodopirellula</taxon>
    </lineage>
</organism>
<gene>
    <name evidence="7" type="ORF">NB063_01080</name>
</gene>
<evidence type="ECO:0000313" key="8">
    <source>
        <dbReference type="Proteomes" id="UP001202961"/>
    </source>
</evidence>
<keyword evidence="1 4" id="KW-0349">Heme</keyword>
<proteinExistence type="predicted"/>
<evidence type="ECO:0000256" key="1">
    <source>
        <dbReference type="ARBA" id="ARBA00022617"/>
    </source>
</evidence>
<keyword evidence="2 4" id="KW-0479">Metal-binding</keyword>
<feature type="region of interest" description="Disordered" evidence="5">
    <location>
        <begin position="54"/>
        <end position="82"/>
    </location>
</feature>
<protein>
    <recommendedName>
        <fullName evidence="6">Cytochrome c domain-containing protein</fullName>
    </recommendedName>
</protein>
<name>A0ABT0TXK8_9BACT</name>
<keyword evidence="3 4" id="KW-0408">Iron</keyword>
<evidence type="ECO:0000259" key="6">
    <source>
        <dbReference type="PROSITE" id="PS51007"/>
    </source>
</evidence>